<dbReference type="Proteomes" id="UP001500037">
    <property type="component" value="Unassembled WGS sequence"/>
</dbReference>
<evidence type="ECO:0000313" key="3">
    <source>
        <dbReference type="Proteomes" id="UP001500037"/>
    </source>
</evidence>
<organism evidence="2 3">
    <name type="scientific">Kitasatospora nipponensis</name>
    <dbReference type="NCBI Taxonomy" id="258049"/>
    <lineage>
        <taxon>Bacteria</taxon>
        <taxon>Bacillati</taxon>
        <taxon>Actinomycetota</taxon>
        <taxon>Actinomycetes</taxon>
        <taxon>Kitasatosporales</taxon>
        <taxon>Streptomycetaceae</taxon>
        <taxon>Kitasatospora</taxon>
    </lineage>
</organism>
<comment type="caution">
    <text evidence="2">The sequence shown here is derived from an EMBL/GenBank/DDBJ whole genome shotgun (WGS) entry which is preliminary data.</text>
</comment>
<evidence type="ECO:0000256" key="1">
    <source>
        <dbReference type="SAM" id="MobiDB-lite"/>
    </source>
</evidence>
<keyword evidence="3" id="KW-1185">Reference proteome</keyword>
<protein>
    <submittedName>
        <fullName evidence="2">DUF3037 domain-containing protein</fullName>
    </submittedName>
</protein>
<proteinExistence type="predicted"/>
<dbReference type="EMBL" id="BAAALF010000126">
    <property type="protein sequence ID" value="GAA1257935.1"/>
    <property type="molecule type" value="Genomic_DNA"/>
</dbReference>
<name>A0ABN1WNW1_9ACTN</name>
<reference evidence="2 3" key="1">
    <citation type="journal article" date="2019" name="Int. J. Syst. Evol. Microbiol.">
        <title>The Global Catalogue of Microorganisms (GCM) 10K type strain sequencing project: providing services to taxonomists for standard genome sequencing and annotation.</title>
        <authorList>
            <consortium name="The Broad Institute Genomics Platform"/>
            <consortium name="The Broad Institute Genome Sequencing Center for Infectious Disease"/>
            <person name="Wu L."/>
            <person name="Ma J."/>
        </authorList>
    </citation>
    <scope>NUCLEOTIDE SEQUENCE [LARGE SCALE GENOMIC DNA]</scope>
    <source>
        <strain evidence="2 3">JCM 13004</strain>
    </source>
</reference>
<evidence type="ECO:0000313" key="2">
    <source>
        <dbReference type="EMBL" id="GAA1257935.1"/>
    </source>
</evidence>
<feature type="region of interest" description="Disordered" evidence="1">
    <location>
        <begin position="1"/>
        <end position="22"/>
    </location>
</feature>
<dbReference type="Pfam" id="PF11236">
    <property type="entry name" value="DUF3037"/>
    <property type="match status" value="1"/>
</dbReference>
<accession>A0ABN1WNW1</accession>
<dbReference type="InterPro" id="IPR021398">
    <property type="entry name" value="DUF3037"/>
</dbReference>
<sequence>MTDRPTTPADPTSPASTSPADPVEYHDYEYALIRAVPRVERGELVNLGVLVYCRWREELAVRTLLPEAKLLALDPAVDLAAVARALRGIEGVCAGGAAGGSARGDSPGRRFRWLTAPRSAVVQPGPVHTGLTADPAGELERLFAQLVA</sequence>
<gene>
    <name evidence="2" type="ORF">GCM10009665_55290</name>
</gene>